<evidence type="ECO:0000313" key="3">
    <source>
        <dbReference type="Proteomes" id="UP000586119"/>
    </source>
</evidence>
<accession>A0A7Z0LMX5</accession>
<dbReference type="Proteomes" id="UP000586119">
    <property type="component" value="Unassembled WGS sequence"/>
</dbReference>
<sequence length="167" mass="19042">MTPQSRKARPEAAMAGLKRSHQQRRNRSVTIVRRAISRLQEIGSPVTLGRIARISRELSDTGMGISESTILRNPECHQLYEEAAQPVRRRRAVGRSLAREVESPTDAERRRMHYLMRQTKAELAVRIIAVERELACSEKSNGVLRDRIIQEKLGLKSSFKEDLDITV</sequence>
<evidence type="ECO:0000256" key="1">
    <source>
        <dbReference type="SAM" id="MobiDB-lite"/>
    </source>
</evidence>
<gene>
    <name evidence="2" type="ORF">HZS81_14100</name>
</gene>
<feature type="region of interest" description="Disordered" evidence="1">
    <location>
        <begin position="1"/>
        <end position="27"/>
    </location>
</feature>
<protein>
    <submittedName>
        <fullName evidence="2">Uncharacterized protein</fullName>
    </submittedName>
</protein>
<name>A0A7Z0LMX5_9GAMM</name>
<reference evidence="2 3" key="1">
    <citation type="journal article" date="2015" name="Int. J. Syst. Evol. Microbiol.">
        <title>Halomonas salicampi sp. nov., a halotolerant and alkalitolerant bacterium isolated from a saltern soil.</title>
        <authorList>
            <person name="Lee J.C."/>
            <person name="Kim Y.S."/>
            <person name="Yun B.S."/>
            <person name="Whang K.S."/>
        </authorList>
    </citation>
    <scope>NUCLEOTIDE SEQUENCE [LARGE SCALE GENOMIC DNA]</scope>
    <source>
        <strain evidence="2 3">BH103</strain>
    </source>
</reference>
<keyword evidence="3" id="KW-1185">Reference proteome</keyword>
<dbReference type="EMBL" id="JACCDF010000013">
    <property type="protein sequence ID" value="NYS61887.1"/>
    <property type="molecule type" value="Genomic_DNA"/>
</dbReference>
<evidence type="ECO:0000313" key="2">
    <source>
        <dbReference type="EMBL" id="NYS61887.1"/>
    </source>
</evidence>
<proteinExistence type="predicted"/>
<comment type="caution">
    <text evidence="2">The sequence shown here is derived from an EMBL/GenBank/DDBJ whole genome shotgun (WGS) entry which is preliminary data.</text>
</comment>
<organism evidence="2 3">
    <name type="scientific">Vreelandella salicampi</name>
    <dbReference type="NCBI Taxonomy" id="1449798"/>
    <lineage>
        <taxon>Bacteria</taxon>
        <taxon>Pseudomonadati</taxon>
        <taxon>Pseudomonadota</taxon>
        <taxon>Gammaproteobacteria</taxon>
        <taxon>Oceanospirillales</taxon>
        <taxon>Halomonadaceae</taxon>
        <taxon>Vreelandella</taxon>
    </lineage>
</organism>
<feature type="compositionally biased region" description="Basic residues" evidence="1">
    <location>
        <begin position="18"/>
        <end position="27"/>
    </location>
</feature>
<dbReference type="AlphaFoldDB" id="A0A7Z0LMX5"/>
<dbReference type="RefSeq" id="WP_179931185.1">
    <property type="nucleotide sequence ID" value="NZ_JACCDF010000013.1"/>
</dbReference>